<dbReference type="GO" id="GO:0016757">
    <property type="term" value="F:glycosyltransferase activity"/>
    <property type="evidence" value="ECO:0007669"/>
    <property type="project" value="UniProtKB-KW"/>
</dbReference>
<gene>
    <name evidence="1" type="ORF">DHM44_01535</name>
</gene>
<evidence type="ECO:0000313" key="1">
    <source>
        <dbReference type="EMBL" id="HCW92342.1"/>
    </source>
</evidence>
<dbReference type="Proteomes" id="UP000262325">
    <property type="component" value="Unassembled WGS sequence"/>
</dbReference>
<dbReference type="EMBL" id="DPPF01000032">
    <property type="protein sequence ID" value="HCW92342.1"/>
    <property type="molecule type" value="Genomic_DNA"/>
</dbReference>
<evidence type="ECO:0000313" key="2">
    <source>
        <dbReference type="Proteomes" id="UP000262325"/>
    </source>
</evidence>
<organism evidence="1 2">
    <name type="scientific">Flexistipes sinusarabici</name>
    <dbReference type="NCBI Taxonomy" id="2352"/>
    <lineage>
        <taxon>Bacteria</taxon>
        <taxon>Pseudomonadati</taxon>
        <taxon>Deferribacterota</taxon>
        <taxon>Deferribacteres</taxon>
        <taxon>Deferribacterales</taxon>
        <taxon>Flexistipitaceae</taxon>
        <taxon>Flexistipes</taxon>
    </lineage>
</organism>
<reference evidence="1 2" key="1">
    <citation type="journal article" date="2018" name="Nat. Biotechnol.">
        <title>A standardized bacterial taxonomy based on genome phylogeny substantially revises the tree of life.</title>
        <authorList>
            <person name="Parks D.H."/>
            <person name="Chuvochina M."/>
            <person name="Waite D.W."/>
            <person name="Rinke C."/>
            <person name="Skarshewski A."/>
            <person name="Chaumeil P.A."/>
            <person name="Hugenholtz P."/>
        </authorList>
    </citation>
    <scope>NUCLEOTIDE SEQUENCE [LARGE SCALE GENOMIC DNA]</scope>
    <source>
        <strain evidence="1">UBA8672</strain>
    </source>
</reference>
<dbReference type="AlphaFoldDB" id="A0A3D5QAZ2"/>
<keyword evidence="1" id="KW-0808">Transferase</keyword>
<name>A0A3D5QAZ2_FLESI</name>
<feature type="non-terminal residue" evidence="1">
    <location>
        <position position="1"/>
    </location>
</feature>
<proteinExistence type="predicted"/>
<dbReference type="InterPro" id="IPR029057">
    <property type="entry name" value="PRTase-like"/>
</dbReference>
<sequence length="44" mass="4744">GGDVDFGVPFIPLITVEVNTYEPEKCPLCNEGIPLTKPGSREIV</sequence>
<keyword evidence="1" id="KW-0328">Glycosyltransferase</keyword>
<comment type="caution">
    <text evidence="1">The sequence shown here is derived from an EMBL/GenBank/DDBJ whole genome shotgun (WGS) entry which is preliminary data.</text>
</comment>
<protein>
    <submittedName>
        <fullName evidence="1">Orotate phosphoribosyltransferase</fullName>
    </submittedName>
</protein>
<dbReference type="Gene3D" id="3.40.50.2020">
    <property type="match status" value="1"/>
</dbReference>
<accession>A0A3D5QAZ2</accession>